<accession>A0A814EJK9</accession>
<comment type="caution">
    <text evidence="1">The sequence shown here is derived from an EMBL/GenBank/DDBJ whole genome shotgun (WGS) entry which is preliminary data.</text>
</comment>
<evidence type="ECO:0000313" key="2">
    <source>
        <dbReference type="Proteomes" id="UP000663860"/>
    </source>
</evidence>
<proteinExistence type="predicted"/>
<protein>
    <submittedName>
        <fullName evidence="1">Uncharacterized protein</fullName>
    </submittedName>
</protein>
<gene>
    <name evidence="1" type="ORF">IZO911_LOCUS16095</name>
</gene>
<reference evidence="1" key="1">
    <citation type="submission" date="2021-02" db="EMBL/GenBank/DDBJ databases">
        <authorList>
            <person name="Nowell W R."/>
        </authorList>
    </citation>
    <scope>NUCLEOTIDE SEQUENCE</scope>
</reference>
<sequence>MSLFTLIFATPISTEKPPSFIDSLSQLLYTHLNPIFQNTLQQLIELVFKFGETIFENIQSRLARSASPIPAQWVQELFGEVNSVATQWNQHVTHFFSNIPTIFEKHGRSSINFSSIKQSLYDAIASLLNELKKLFVNDINQTFILLINKYNLMESMSRTYNDLLNVFQQQVSSVFDKSQEQLIDNINIAINFIVSLWNDVKTQLIG</sequence>
<name>A0A814EJK9_9BILA</name>
<dbReference type="AlphaFoldDB" id="A0A814EJK9"/>
<organism evidence="1 2">
    <name type="scientific">Adineta steineri</name>
    <dbReference type="NCBI Taxonomy" id="433720"/>
    <lineage>
        <taxon>Eukaryota</taxon>
        <taxon>Metazoa</taxon>
        <taxon>Spiralia</taxon>
        <taxon>Gnathifera</taxon>
        <taxon>Rotifera</taxon>
        <taxon>Eurotatoria</taxon>
        <taxon>Bdelloidea</taxon>
        <taxon>Adinetida</taxon>
        <taxon>Adinetidae</taxon>
        <taxon>Adineta</taxon>
    </lineage>
</organism>
<evidence type="ECO:0000313" key="1">
    <source>
        <dbReference type="EMBL" id="CAF0972037.1"/>
    </source>
</evidence>
<dbReference type="EMBL" id="CAJNOE010000142">
    <property type="protein sequence ID" value="CAF0972037.1"/>
    <property type="molecule type" value="Genomic_DNA"/>
</dbReference>
<dbReference type="Proteomes" id="UP000663860">
    <property type="component" value="Unassembled WGS sequence"/>
</dbReference>